<accession>A0A2S9RRZ4</accession>
<dbReference type="EMBL" id="NEBY01000085">
    <property type="protein sequence ID" value="PRJ65118.1"/>
    <property type="molecule type" value="Genomic_DNA"/>
</dbReference>
<dbReference type="Pfam" id="PF13490">
    <property type="entry name" value="zf-HC2"/>
    <property type="match status" value="1"/>
</dbReference>
<organism evidence="1 2">
    <name type="scientific">Haemophilus influenzae</name>
    <dbReference type="NCBI Taxonomy" id="727"/>
    <lineage>
        <taxon>Bacteria</taxon>
        <taxon>Pseudomonadati</taxon>
        <taxon>Pseudomonadota</taxon>
        <taxon>Gammaproteobacteria</taxon>
        <taxon>Pasteurellales</taxon>
        <taxon>Pasteurellaceae</taxon>
        <taxon>Haemophilus</taxon>
    </lineage>
</organism>
<dbReference type="InterPro" id="IPR027383">
    <property type="entry name" value="Znf_put"/>
</dbReference>
<dbReference type="Proteomes" id="UP000238532">
    <property type="component" value="Unassembled WGS sequence"/>
</dbReference>
<sequence length="57" mass="6880">MRCRQATRMISESHERSLDIQEKMGLKVHLVTCPHCRRFQRNCKTLSMMMKKFKDSH</sequence>
<comment type="caution">
    <text evidence="1">The sequence shown here is derived from an EMBL/GenBank/DDBJ whole genome shotgun (WGS) entry which is preliminary data.</text>
</comment>
<evidence type="ECO:0000313" key="2">
    <source>
        <dbReference type="Proteomes" id="UP000238532"/>
    </source>
</evidence>
<reference evidence="1 2" key="1">
    <citation type="submission" date="2017-04" db="EMBL/GenBank/DDBJ databases">
        <title>Haemophilus influenzae in COPD genome sequencing project.</title>
        <authorList>
            <person name="Murphy T.F."/>
            <person name="Kong Y."/>
            <person name="Nadendla S."/>
            <person name="Tettelin H."/>
            <person name="Pettigrew M."/>
        </authorList>
    </citation>
    <scope>NUCLEOTIDE SEQUENCE [LARGE SCALE GENOMIC DNA]</scope>
    <source>
        <strain evidence="1 2">56P127H1</strain>
    </source>
</reference>
<gene>
    <name evidence="1" type="ORF">BV102_00703</name>
</gene>
<dbReference type="RefSeq" id="WP_105876257.1">
    <property type="nucleotide sequence ID" value="NZ_CP089179.1"/>
</dbReference>
<protein>
    <submittedName>
        <fullName evidence="1">Uncharacterized protein</fullName>
    </submittedName>
</protein>
<evidence type="ECO:0000313" key="1">
    <source>
        <dbReference type="EMBL" id="PRJ65118.1"/>
    </source>
</evidence>
<dbReference type="AlphaFoldDB" id="A0A2S9RRZ4"/>
<name>A0A2S9RRZ4_HAEIF</name>
<proteinExistence type="predicted"/>